<sequence>MFKIEDTIGDVILISFRNYEDLKDFGITVEAAHYLVKGVDQLGLWLEHPGIILSKTED</sequence>
<accession>A0A382QSB4</accession>
<reference evidence="1" key="1">
    <citation type="submission" date="2018-05" db="EMBL/GenBank/DDBJ databases">
        <authorList>
            <person name="Lanie J.A."/>
            <person name="Ng W.-L."/>
            <person name="Kazmierczak K.M."/>
            <person name="Andrzejewski T.M."/>
            <person name="Davidsen T.M."/>
            <person name="Wayne K.J."/>
            <person name="Tettelin H."/>
            <person name="Glass J.I."/>
            <person name="Rusch D."/>
            <person name="Podicherti R."/>
            <person name="Tsui H.-C.T."/>
            <person name="Winkler M.E."/>
        </authorList>
    </citation>
    <scope>NUCLEOTIDE SEQUENCE</scope>
</reference>
<evidence type="ECO:0000313" key="1">
    <source>
        <dbReference type="EMBL" id="SVC88363.1"/>
    </source>
</evidence>
<feature type="non-terminal residue" evidence="1">
    <location>
        <position position="58"/>
    </location>
</feature>
<dbReference type="EMBL" id="UINC01116544">
    <property type="protein sequence ID" value="SVC88363.1"/>
    <property type="molecule type" value="Genomic_DNA"/>
</dbReference>
<dbReference type="AlphaFoldDB" id="A0A382QSB4"/>
<name>A0A382QSB4_9ZZZZ</name>
<organism evidence="1">
    <name type="scientific">marine metagenome</name>
    <dbReference type="NCBI Taxonomy" id="408172"/>
    <lineage>
        <taxon>unclassified sequences</taxon>
        <taxon>metagenomes</taxon>
        <taxon>ecological metagenomes</taxon>
    </lineage>
</organism>
<proteinExistence type="predicted"/>
<protein>
    <submittedName>
        <fullName evidence="1">Uncharacterized protein</fullName>
    </submittedName>
</protein>
<gene>
    <name evidence="1" type="ORF">METZ01_LOCUS341217</name>
</gene>